<accession>G5K190</accession>
<dbReference type="EMBL" id="AEUX02000004">
    <property type="protein sequence ID" value="EHI70400.1"/>
    <property type="molecule type" value="Genomic_DNA"/>
</dbReference>
<dbReference type="InterPro" id="IPR000182">
    <property type="entry name" value="GNAT_dom"/>
</dbReference>
<dbReference type="eggNOG" id="COG1247">
    <property type="taxonomic scope" value="Bacteria"/>
</dbReference>
<dbReference type="SUPFAM" id="SSF55729">
    <property type="entry name" value="Acyl-CoA N-acyltransferases (Nat)"/>
    <property type="match status" value="1"/>
</dbReference>
<sequence>MTIRIRVATEADAKALREIYKPYVTQTAITFDYEVPSLEAFRQRMLSVMTFYPYLVAEENETILGYAYASQFHEGPAYAWSAELAIYLAPLARGRGIGRKLYQ</sequence>
<dbReference type="Gene3D" id="3.40.630.30">
    <property type="match status" value="1"/>
</dbReference>
<dbReference type="PROSITE" id="PS51186">
    <property type="entry name" value="GNAT"/>
    <property type="match status" value="1"/>
</dbReference>
<dbReference type="CDD" id="cd04301">
    <property type="entry name" value="NAT_SF"/>
    <property type="match status" value="1"/>
</dbReference>
<protein>
    <recommendedName>
        <fullName evidence="1">N-acetyltransferase domain-containing protein</fullName>
    </recommendedName>
</protein>
<keyword evidence="3" id="KW-1185">Reference proteome</keyword>
<organism evidence="2 3">
    <name type="scientific">Streptococcus ictaluri 707-05</name>
    <dbReference type="NCBI Taxonomy" id="764299"/>
    <lineage>
        <taxon>Bacteria</taxon>
        <taxon>Bacillati</taxon>
        <taxon>Bacillota</taxon>
        <taxon>Bacilli</taxon>
        <taxon>Lactobacillales</taxon>
        <taxon>Streptococcaceae</taxon>
        <taxon>Streptococcus</taxon>
    </lineage>
</organism>
<gene>
    <name evidence="2" type="ORF">STRIC_0367</name>
</gene>
<name>G5K190_9STRE</name>
<dbReference type="PANTHER" id="PTHR43072">
    <property type="entry name" value="N-ACETYLTRANSFERASE"/>
    <property type="match status" value="1"/>
</dbReference>
<dbReference type="AlphaFoldDB" id="G5K190"/>
<dbReference type="STRING" id="764299.STRIC_0367"/>
<reference evidence="2 3" key="1">
    <citation type="journal article" date="2014" name="Int. J. Syst. Evol. Microbiol.">
        <title>Phylogenomics and the dynamic genome evolution of the genus Streptococcus.</title>
        <authorList>
            <consortium name="The Broad Institute Genome Sequencing Platform"/>
            <person name="Richards V.P."/>
            <person name="Palmer S.R."/>
            <person name="Pavinski Bitar P.D."/>
            <person name="Qin X."/>
            <person name="Weinstock G.M."/>
            <person name="Highlander S.K."/>
            <person name="Town C.D."/>
            <person name="Burne R.A."/>
            <person name="Stanhope M.J."/>
        </authorList>
    </citation>
    <scope>NUCLEOTIDE SEQUENCE [LARGE SCALE GENOMIC DNA]</scope>
    <source>
        <strain evidence="2 3">707-05</strain>
    </source>
</reference>
<dbReference type="GO" id="GO:0016747">
    <property type="term" value="F:acyltransferase activity, transferring groups other than amino-acyl groups"/>
    <property type="evidence" value="ECO:0007669"/>
    <property type="project" value="InterPro"/>
</dbReference>
<comment type="caution">
    <text evidence="2">The sequence shown here is derived from an EMBL/GenBank/DDBJ whole genome shotgun (WGS) entry which is preliminary data.</text>
</comment>
<dbReference type="InterPro" id="IPR016181">
    <property type="entry name" value="Acyl_CoA_acyltransferase"/>
</dbReference>
<feature type="domain" description="N-acetyltransferase" evidence="1">
    <location>
        <begin position="3"/>
        <end position="103"/>
    </location>
</feature>
<evidence type="ECO:0000313" key="3">
    <source>
        <dbReference type="Proteomes" id="UP000003330"/>
    </source>
</evidence>
<evidence type="ECO:0000259" key="1">
    <source>
        <dbReference type="PROSITE" id="PS51186"/>
    </source>
</evidence>
<dbReference type="Pfam" id="PF13420">
    <property type="entry name" value="Acetyltransf_4"/>
    <property type="match status" value="1"/>
</dbReference>
<dbReference type="Proteomes" id="UP000003330">
    <property type="component" value="Unassembled WGS sequence"/>
</dbReference>
<dbReference type="PANTHER" id="PTHR43072:SF8">
    <property type="entry name" value="ACYLTRANSFERASE FABY-RELATED"/>
    <property type="match status" value="1"/>
</dbReference>
<evidence type="ECO:0000313" key="2">
    <source>
        <dbReference type="EMBL" id="EHI70400.1"/>
    </source>
</evidence>
<proteinExistence type="predicted"/>